<keyword evidence="3" id="KW-1185">Reference proteome</keyword>
<keyword evidence="1" id="KW-0812">Transmembrane</keyword>
<evidence type="ECO:0008006" key="4">
    <source>
        <dbReference type="Google" id="ProtNLM"/>
    </source>
</evidence>
<sequence>MPQEPITKADLSKTAEYLGWTIGAALSFVFNYAVTKGAISPAFDLINWLGLIALFVVTAIHIFWKVKRLDFKPNYTFVWCVCLGWSLGCWLVSRFVS</sequence>
<evidence type="ECO:0000313" key="2">
    <source>
        <dbReference type="EMBL" id="MDT7517822.1"/>
    </source>
</evidence>
<name>A0ABU3KK76_9BURK</name>
<keyword evidence="1" id="KW-0472">Membrane</keyword>
<feature type="transmembrane region" description="Helical" evidence="1">
    <location>
        <begin position="76"/>
        <end position="96"/>
    </location>
</feature>
<reference evidence="2 3" key="1">
    <citation type="submission" date="2023-08" db="EMBL/GenBank/DDBJ databases">
        <title>Rhodoferax potami sp. nov. and Rhodoferax mekongensis sp. nov., isolated from the Mekong River in Thailand.</title>
        <authorList>
            <person name="Kitikhun S."/>
            <person name="Charoenyingcharoen P."/>
            <person name="Siriarchawattana P."/>
            <person name="Likhitrattanapisal S."/>
            <person name="Nilsakha T."/>
            <person name="Chanpet A."/>
            <person name="Rattanawaree P."/>
            <person name="Ingsriswang S."/>
        </authorList>
    </citation>
    <scope>NUCLEOTIDE SEQUENCE [LARGE SCALE GENOMIC DNA]</scope>
    <source>
        <strain evidence="2 3">TBRC 17660</strain>
    </source>
</reference>
<comment type="caution">
    <text evidence="2">The sequence shown here is derived from an EMBL/GenBank/DDBJ whole genome shotgun (WGS) entry which is preliminary data.</text>
</comment>
<dbReference type="Proteomes" id="UP001321700">
    <property type="component" value="Unassembled WGS sequence"/>
</dbReference>
<feature type="transmembrane region" description="Helical" evidence="1">
    <location>
        <begin position="17"/>
        <end position="34"/>
    </location>
</feature>
<protein>
    <recommendedName>
        <fullName evidence="4">Iron transporter</fullName>
    </recommendedName>
</protein>
<dbReference type="EMBL" id="JAVBIK010000001">
    <property type="protein sequence ID" value="MDT7517822.1"/>
    <property type="molecule type" value="Genomic_DNA"/>
</dbReference>
<gene>
    <name evidence="2" type="ORF">RAE19_03560</name>
</gene>
<feature type="transmembrane region" description="Helical" evidence="1">
    <location>
        <begin position="46"/>
        <end position="64"/>
    </location>
</feature>
<keyword evidence="1" id="KW-1133">Transmembrane helix</keyword>
<evidence type="ECO:0000313" key="3">
    <source>
        <dbReference type="Proteomes" id="UP001321700"/>
    </source>
</evidence>
<evidence type="ECO:0000256" key="1">
    <source>
        <dbReference type="SAM" id="Phobius"/>
    </source>
</evidence>
<organism evidence="2 3">
    <name type="scientific">Rhodoferax potami</name>
    <dbReference type="NCBI Taxonomy" id="3068338"/>
    <lineage>
        <taxon>Bacteria</taxon>
        <taxon>Pseudomonadati</taxon>
        <taxon>Pseudomonadota</taxon>
        <taxon>Betaproteobacteria</taxon>
        <taxon>Burkholderiales</taxon>
        <taxon>Comamonadaceae</taxon>
        <taxon>Rhodoferax</taxon>
    </lineage>
</organism>
<accession>A0ABU3KK76</accession>
<dbReference type="RefSeq" id="WP_313873622.1">
    <property type="nucleotide sequence ID" value="NZ_JAVBIK010000001.1"/>
</dbReference>
<proteinExistence type="predicted"/>